<sequence length="97" mass="10778">MTTRYQSKHYEDVAEILYEWTRTRTESGHNPTECSECINVALICADFADLFATHDPPICITCGVPHSPSHGGKGTHNFISGFDRKWFLAACGLESEG</sequence>
<protein>
    <submittedName>
        <fullName evidence="1">Uncharacterized protein</fullName>
    </submittedName>
</protein>
<gene>
    <name evidence="1" type="ORF">LCGC14_2049860</name>
</gene>
<comment type="caution">
    <text evidence="1">The sequence shown here is derived from an EMBL/GenBank/DDBJ whole genome shotgun (WGS) entry which is preliminary data.</text>
</comment>
<reference evidence="1" key="1">
    <citation type="journal article" date="2015" name="Nature">
        <title>Complex archaea that bridge the gap between prokaryotes and eukaryotes.</title>
        <authorList>
            <person name="Spang A."/>
            <person name="Saw J.H."/>
            <person name="Jorgensen S.L."/>
            <person name="Zaremba-Niedzwiedzka K."/>
            <person name="Martijn J."/>
            <person name="Lind A.E."/>
            <person name="van Eijk R."/>
            <person name="Schleper C."/>
            <person name="Guy L."/>
            <person name="Ettema T.J."/>
        </authorList>
    </citation>
    <scope>NUCLEOTIDE SEQUENCE</scope>
</reference>
<accession>A0A0F9FBV2</accession>
<dbReference type="AlphaFoldDB" id="A0A0F9FBV2"/>
<proteinExistence type="predicted"/>
<evidence type="ECO:0000313" key="1">
    <source>
        <dbReference type="EMBL" id="KKL75936.1"/>
    </source>
</evidence>
<organism evidence="1">
    <name type="scientific">marine sediment metagenome</name>
    <dbReference type="NCBI Taxonomy" id="412755"/>
    <lineage>
        <taxon>unclassified sequences</taxon>
        <taxon>metagenomes</taxon>
        <taxon>ecological metagenomes</taxon>
    </lineage>
</organism>
<dbReference type="EMBL" id="LAZR01024207">
    <property type="protein sequence ID" value="KKL75936.1"/>
    <property type="molecule type" value="Genomic_DNA"/>
</dbReference>
<name>A0A0F9FBV2_9ZZZZ</name>